<evidence type="ECO:0000259" key="1">
    <source>
        <dbReference type="Pfam" id="PF13349"/>
    </source>
</evidence>
<sequence length="246" mass="26743">MKKIAIIGCFLTVIVAFGQGNYRESLEGIKKVKINSAPKVIIKAHLGNELLIPEGSLKKPGNTKGLKSVFSGIEDNTDLGLRIEREGNVLSILNLRDMRGPDLLIYLPETMDISIRGQDNCDVQIEGFNGEIEARTNQGTIEIEDVTGPIVANSNSGDIRVIFDELNQASPISIISSAGNIDVSLPSHTPARLKLRANAGDIYTDFNLKFSSETISRRQTLSAEINNGGVHINLLASSGNIYLRKK</sequence>
<dbReference type="RefSeq" id="WP_163607657.1">
    <property type="nucleotide sequence ID" value="NZ_JAABOO010000003.1"/>
</dbReference>
<gene>
    <name evidence="2" type="ORF">GWK08_12995</name>
</gene>
<protein>
    <submittedName>
        <fullName evidence="2">DUF4097 family beta strand repeat protein</fullName>
    </submittedName>
</protein>
<feature type="domain" description="DUF4097" evidence="1">
    <location>
        <begin position="122"/>
        <end position="243"/>
    </location>
</feature>
<dbReference type="Pfam" id="PF13349">
    <property type="entry name" value="DUF4097"/>
    <property type="match status" value="1"/>
</dbReference>
<evidence type="ECO:0000313" key="2">
    <source>
        <dbReference type="EMBL" id="NER14363.1"/>
    </source>
</evidence>
<keyword evidence="3" id="KW-1185">Reference proteome</keyword>
<name>A0A6P0UU70_9FLAO</name>
<dbReference type="Proteomes" id="UP000468581">
    <property type="component" value="Unassembled WGS sequence"/>
</dbReference>
<accession>A0A6P0UU70</accession>
<reference evidence="2 3" key="1">
    <citation type="submission" date="2020-01" db="EMBL/GenBank/DDBJ databases">
        <title>Leptobacterium flavescens.</title>
        <authorList>
            <person name="Wang G."/>
        </authorList>
    </citation>
    <scope>NUCLEOTIDE SEQUENCE [LARGE SCALE GENOMIC DNA]</scope>
    <source>
        <strain evidence="2 3">KCTC 22160</strain>
    </source>
</reference>
<dbReference type="EMBL" id="JAABOO010000003">
    <property type="protein sequence ID" value="NER14363.1"/>
    <property type="molecule type" value="Genomic_DNA"/>
</dbReference>
<dbReference type="InterPro" id="IPR025164">
    <property type="entry name" value="Toastrack_DUF4097"/>
</dbReference>
<organism evidence="2 3">
    <name type="scientific">Leptobacterium flavescens</name>
    <dbReference type="NCBI Taxonomy" id="472055"/>
    <lineage>
        <taxon>Bacteria</taxon>
        <taxon>Pseudomonadati</taxon>
        <taxon>Bacteroidota</taxon>
        <taxon>Flavobacteriia</taxon>
        <taxon>Flavobacteriales</taxon>
        <taxon>Flavobacteriaceae</taxon>
        <taxon>Leptobacterium</taxon>
    </lineage>
</organism>
<dbReference type="AlphaFoldDB" id="A0A6P0UU70"/>
<proteinExistence type="predicted"/>
<comment type="caution">
    <text evidence="2">The sequence shown here is derived from an EMBL/GenBank/DDBJ whole genome shotgun (WGS) entry which is preliminary data.</text>
</comment>
<evidence type="ECO:0000313" key="3">
    <source>
        <dbReference type="Proteomes" id="UP000468581"/>
    </source>
</evidence>